<dbReference type="EMBL" id="CAXAMN010009890">
    <property type="protein sequence ID" value="CAK9030076.1"/>
    <property type="molecule type" value="Genomic_DNA"/>
</dbReference>
<evidence type="ECO:0000256" key="1">
    <source>
        <dbReference type="SAM" id="MobiDB-lite"/>
    </source>
</evidence>
<keyword evidence="3" id="KW-1185">Reference proteome</keyword>
<organism evidence="2 3">
    <name type="scientific">Durusdinium trenchii</name>
    <dbReference type="NCBI Taxonomy" id="1381693"/>
    <lineage>
        <taxon>Eukaryota</taxon>
        <taxon>Sar</taxon>
        <taxon>Alveolata</taxon>
        <taxon>Dinophyceae</taxon>
        <taxon>Suessiales</taxon>
        <taxon>Symbiodiniaceae</taxon>
        <taxon>Durusdinium</taxon>
    </lineage>
</organism>
<feature type="region of interest" description="Disordered" evidence="1">
    <location>
        <begin position="67"/>
        <end position="107"/>
    </location>
</feature>
<sequence>MLHVSNEDDAGPVPLPRPGTAPVCCEREVQNLVNDMLGDVARNVLGDLELPRRPHTACAGARICTVVSDDGDDTESDRGSLDPDDEPAEQLQDRSVGENSETDTKDGSALGYWCGPLSLSRGEWLLLSGLEQRVHQPEAHPTRQTSADPQSCEQRTIVKASPMLLAEKLPRTRVFGACRGGGLAPQASRFKSHTSWTNFLPIGAPGARLSTDVRQRAVPESRQPSGYPAEVETIDTELQAAQDSKDEPEVLRQAGPKYRVLPGGSRPAASKVKVSKELVLEFRSEPRVVPARRSQEEVRHGGRRGWKRSEIAPLQRLRQEDGQWALEREALARAR</sequence>
<protein>
    <submittedName>
        <fullName evidence="2">Uncharacterized protein</fullName>
    </submittedName>
</protein>
<name>A0ABP0KT61_9DINO</name>
<feature type="region of interest" description="Disordered" evidence="1">
    <location>
        <begin position="289"/>
        <end position="309"/>
    </location>
</feature>
<comment type="caution">
    <text evidence="2">The sequence shown here is derived from an EMBL/GenBank/DDBJ whole genome shotgun (WGS) entry which is preliminary data.</text>
</comment>
<feature type="compositionally biased region" description="Basic and acidic residues" evidence="1">
    <location>
        <begin position="91"/>
        <end position="106"/>
    </location>
</feature>
<evidence type="ECO:0000313" key="3">
    <source>
        <dbReference type="Proteomes" id="UP001642484"/>
    </source>
</evidence>
<dbReference type="Proteomes" id="UP001642484">
    <property type="component" value="Unassembled WGS sequence"/>
</dbReference>
<evidence type="ECO:0000313" key="2">
    <source>
        <dbReference type="EMBL" id="CAK9030076.1"/>
    </source>
</evidence>
<gene>
    <name evidence="2" type="ORF">CCMP2556_LOCUS17736</name>
</gene>
<reference evidence="2 3" key="1">
    <citation type="submission" date="2024-02" db="EMBL/GenBank/DDBJ databases">
        <authorList>
            <person name="Chen Y."/>
            <person name="Shah S."/>
            <person name="Dougan E. K."/>
            <person name="Thang M."/>
            <person name="Chan C."/>
        </authorList>
    </citation>
    <scope>NUCLEOTIDE SEQUENCE [LARGE SCALE GENOMIC DNA]</scope>
</reference>
<accession>A0ABP0KT61</accession>
<proteinExistence type="predicted"/>